<evidence type="ECO:0008006" key="3">
    <source>
        <dbReference type="Google" id="ProtNLM"/>
    </source>
</evidence>
<dbReference type="GO" id="GO:0006241">
    <property type="term" value="P:CTP biosynthetic process"/>
    <property type="evidence" value="ECO:0007669"/>
    <property type="project" value="TreeGrafter"/>
</dbReference>
<dbReference type="AlphaFoldDB" id="A0A927F2S0"/>
<dbReference type="PANTHER" id="PTHR11550:SF0">
    <property type="entry name" value="CTP SYNTHASE-RELATED"/>
    <property type="match status" value="1"/>
</dbReference>
<dbReference type="GO" id="GO:0019856">
    <property type="term" value="P:pyrimidine nucleobase biosynthetic process"/>
    <property type="evidence" value="ECO:0007669"/>
    <property type="project" value="TreeGrafter"/>
</dbReference>
<proteinExistence type="predicted"/>
<keyword evidence="2" id="KW-1185">Reference proteome</keyword>
<dbReference type="GO" id="GO:0003883">
    <property type="term" value="F:CTP synthase activity"/>
    <property type="evidence" value="ECO:0007669"/>
    <property type="project" value="InterPro"/>
</dbReference>
<dbReference type="RefSeq" id="WP_191211736.1">
    <property type="nucleotide sequence ID" value="NZ_BAABKL010000001.1"/>
</dbReference>
<reference evidence="1" key="1">
    <citation type="submission" date="2020-09" db="EMBL/GenBank/DDBJ databases">
        <title>Secondary metabolite and genome analysis of marine Streptomyces chumphonensis KK1-2T.</title>
        <authorList>
            <person name="Phongsopitanun W."/>
            <person name="Kanchanasin P."/>
            <person name="Pittayakhajonwut P."/>
            <person name="Suwanborirux K."/>
            <person name="Tanasupawat S."/>
        </authorList>
    </citation>
    <scope>NUCLEOTIDE SEQUENCE</scope>
    <source>
        <strain evidence="1">KK1-2</strain>
    </source>
</reference>
<comment type="caution">
    <text evidence="1">The sequence shown here is derived from an EMBL/GenBank/DDBJ whole genome shotgun (WGS) entry which is preliminary data.</text>
</comment>
<sequence>MDSVIELRIALVGDKGNHAEPAHPKIESLLDELGTPAEWLSTEKITGSADLEGFHGIWVVPGAPYLNEAGAQHAVRVAREAGVPFLGTCGGFFSALIGNALANGVDDVAGVVEDQDRYMALATPFTCSFTGEKAPLTVKRESRLASIYGHPDDVQEVFHCSWSLSRAFMEAAVEGAMEFVAWDADGAPRALEVKEHPFFVASLFQPELSSTASSVHPVIARFLEAATRHAAKTGPVAT</sequence>
<accession>A0A927F2S0</accession>
<evidence type="ECO:0000313" key="2">
    <source>
        <dbReference type="Proteomes" id="UP000632289"/>
    </source>
</evidence>
<dbReference type="GO" id="GO:0005829">
    <property type="term" value="C:cytosol"/>
    <property type="evidence" value="ECO:0007669"/>
    <property type="project" value="TreeGrafter"/>
</dbReference>
<dbReference type="SUPFAM" id="SSF52317">
    <property type="entry name" value="Class I glutamine amidotransferase-like"/>
    <property type="match status" value="1"/>
</dbReference>
<dbReference type="PANTHER" id="PTHR11550">
    <property type="entry name" value="CTP SYNTHASE"/>
    <property type="match status" value="1"/>
</dbReference>
<dbReference type="GO" id="GO:0042802">
    <property type="term" value="F:identical protein binding"/>
    <property type="evidence" value="ECO:0007669"/>
    <property type="project" value="TreeGrafter"/>
</dbReference>
<organism evidence="1 2">
    <name type="scientific">Streptomyces chumphonensis</name>
    <dbReference type="NCBI Taxonomy" id="1214925"/>
    <lineage>
        <taxon>Bacteria</taxon>
        <taxon>Bacillati</taxon>
        <taxon>Actinomycetota</taxon>
        <taxon>Actinomycetes</taxon>
        <taxon>Kitasatosporales</taxon>
        <taxon>Streptomycetaceae</taxon>
        <taxon>Streptomyces</taxon>
    </lineage>
</organism>
<protein>
    <recommendedName>
        <fullName evidence="3">CTP synthase (glutamine hydrolyzing)</fullName>
    </recommendedName>
</protein>
<dbReference type="Gene3D" id="3.40.50.880">
    <property type="match status" value="2"/>
</dbReference>
<name>A0A927F2S0_9ACTN</name>
<evidence type="ECO:0000313" key="1">
    <source>
        <dbReference type="EMBL" id="MBD3934443.1"/>
    </source>
</evidence>
<dbReference type="Proteomes" id="UP000632289">
    <property type="component" value="Unassembled WGS sequence"/>
</dbReference>
<dbReference type="PROSITE" id="PS51273">
    <property type="entry name" value="GATASE_TYPE_1"/>
    <property type="match status" value="1"/>
</dbReference>
<dbReference type="InterPro" id="IPR004468">
    <property type="entry name" value="CTP_synthase"/>
</dbReference>
<dbReference type="EMBL" id="JACXYU010000016">
    <property type="protein sequence ID" value="MBD3934443.1"/>
    <property type="molecule type" value="Genomic_DNA"/>
</dbReference>
<dbReference type="InterPro" id="IPR029062">
    <property type="entry name" value="Class_I_gatase-like"/>
</dbReference>
<gene>
    <name evidence="1" type="ORF">IF129_23125</name>
</gene>